<dbReference type="FunFam" id="1.10.287.130:FF:000001">
    <property type="entry name" value="Two-component sensor histidine kinase"/>
    <property type="match status" value="1"/>
</dbReference>
<feature type="transmembrane region" description="Helical" evidence="12">
    <location>
        <begin position="202"/>
        <end position="225"/>
    </location>
</feature>
<keyword evidence="16" id="KW-1185">Reference proteome</keyword>
<dbReference type="PANTHER" id="PTHR45528:SF12">
    <property type="entry name" value="SENSOR HISTIDINE KINASE ARSS"/>
    <property type="match status" value="1"/>
</dbReference>
<keyword evidence="9 12" id="KW-1133">Transmembrane helix</keyword>
<sequence length="531" mass="59641">MANKEKVKKNKKETKHSSLIIKWVSIVSLTITVSFIIFSVIIYSTVSQQTLIQQEQTSNRVVQTLQTQLQSISEELQISNVVPALSPSTRRILNGGPNISGSADSRESNNAFNDALVSSISNPDISVGVYNLHREVVFANGSTTPKLESFSGDIKYKKVNTKGNGSSLITYSRIRSTKNNKLIGYVVVANKMTNYNRLMHNLLRWMLLISVFSILLFTLISYFVVKDVVNPIKNISAVAKKVNEDPNSNVRIENLNRDDELQELSTSLNLMLDRMQRYIDQQKEFVSDVSHELRTPVAVIEGHLGMLKRWGKDDPEILDESIDASLQEADRMKHLIQEMLDLTRAEQIDVQYPNAVTNVNEVLRRVAGDMAMVHNDFNIQLDMDDLPADTKIQMYSSHLEQVLIILIDNGIKYSTDLKQINISAGVSEQIVSIMVQDFGEGISEEDKTKIFNRFYRVDKARTREKGGNGLGLSIAQKLVSSYHGEISVDSVQGQGSQFKISFPVLSKAKAEELEKLDNERKKKDLPSGILS</sequence>
<dbReference type="Pfam" id="PF00672">
    <property type="entry name" value="HAMP"/>
    <property type="match status" value="1"/>
</dbReference>
<evidence type="ECO:0000256" key="11">
    <source>
        <dbReference type="ARBA" id="ARBA00023136"/>
    </source>
</evidence>
<evidence type="ECO:0000256" key="10">
    <source>
        <dbReference type="ARBA" id="ARBA00023012"/>
    </source>
</evidence>
<evidence type="ECO:0000256" key="2">
    <source>
        <dbReference type="ARBA" id="ARBA00004141"/>
    </source>
</evidence>
<evidence type="ECO:0000256" key="12">
    <source>
        <dbReference type="SAM" id="Phobius"/>
    </source>
</evidence>
<dbReference type="SUPFAM" id="SSF55874">
    <property type="entry name" value="ATPase domain of HSP90 chaperone/DNA topoisomerase II/histidine kinase"/>
    <property type="match status" value="1"/>
</dbReference>
<keyword evidence="7 12" id="KW-0812">Transmembrane</keyword>
<evidence type="ECO:0000256" key="4">
    <source>
        <dbReference type="ARBA" id="ARBA00015735"/>
    </source>
</evidence>
<dbReference type="SMART" id="SM00304">
    <property type="entry name" value="HAMP"/>
    <property type="match status" value="1"/>
</dbReference>
<dbReference type="Proteomes" id="UP000051036">
    <property type="component" value="Unassembled WGS sequence"/>
</dbReference>
<evidence type="ECO:0000256" key="6">
    <source>
        <dbReference type="ARBA" id="ARBA00022679"/>
    </source>
</evidence>
<evidence type="ECO:0000256" key="7">
    <source>
        <dbReference type="ARBA" id="ARBA00022692"/>
    </source>
</evidence>
<dbReference type="InterPro" id="IPR041610">
    <property type="entry name" value="ArlS_N"/>
</dbReference>
<dbReference type="Gene3D" id="6.10.340.10">
    <property type="match status" value="1"/>
</dbReference>
<gene>
    <name evidence="15" type="ORF">FC46_GL001285</name>
</gene>
<keyword evidence="10" id="KW-0902">Two-component regulatory system</keyword>
<dbReference type="GO" id="GO:0016020">
    <property type="term" value="C:membrane"/>
    <property type="evidence" value="ECO:0007669"/>
    <property type="project" value="UniProtKB-SubCell"/>
</dbReference>
<evidence type="ECO:0000259" key="14">
    <source>
        <dbReference type="PROSITE" id="PS50885"/>
    </source>
</evidence>
<dbReference type="InterPro" id="IPR003594">
    <property type="entry name" value="HATPase_dom"/>
</dbReference>
<keyword evidence="5" id="KW-0597">Phosphoprotein</keyword>
<dbReference type="Pfam" id="PF00512">
    <property type="entry name" value="HisKA"/>
    <property type="match status" value="1"/>
</dbReference>
<dbReference type="SUPFAM" id="SSF47384">
    <property type="entry name" value="Homodimeric domain of signal transducing histidine kinase"/>
    <property type="match status" value="1"/>
</dbReference>
<evidence type="ECO:0000256" key="3">
    <source>
        <dbReference type="ARBA" id="ARBA00012438"/>
    </source>
</evidence>
<dbReference type="PANTHER" id="PTHR45528">
    <property type="entry name" value="SENSOR HISTIDINE KINASE CPXA"/>
    <property type="match status" value="1"/>
</dbReference>
<dbReference type="CDD" id="cd06225">
    <property type="entry name" value="HAMP"/>
    <property type="match status" value="1"/>
</dbReference>
<dbReference type="SMART" id="SM00388">
    <property type="entry name" value="HisKA"/>
    <property type="match status" value="1"/>
</dbReference>
<dbReference type="Gene3D" id="3.30.565.10">
    <property type="entry name" value="Histidine kinase-like ATPase, C-terminal domain"/>
    <property type="match status" value="1"/>
</dbReference>
<feature type="domain" description="HAMP" evidence="14">
    <location>
        <begin position="226"/>
        <end position="280"/>
    </location>
</feature>
<dbReference type="FunFam" id="3.30.565.10:FF:000006">
    <property type="entry name" value="Sensor histidine kinase WalK"/>
    <property type="match status" value="1"/>
</dbReference>
<dbReference type="Pfam" id="PF18719">
    <property type="entry name" value="ArlS_N"/>
    <property type="match status" value="1"/>
</dbReference>
<evidence type="ECO:0000313" key="15">
    <source>
        <dbReference type="EMBL" id="KRL90992.1"/>
    </source>
</evidence>
<comment type="caution">
    <text evidence="15">The sequence shown here is derived from an EMBL/GenBank/DDBJ whole genome shotgun (WGS) entry which is preliminary data.</text>
</comment>
<dbReference type="InterPro" id="IPR005467">
    <property type="entry name" value="His_kinase_dom"/>
</dbReference>
<comment type="subcellular location">
    <subcellularLocation>
        <location evidence="2">Membrane</location>
        <topology evidence="2">Multi-pass membrane protein</topology>
    </subcellularLocation>
</comment>
<feature type="domain" description="Histidine kinase" evidence="13">
    <location>
        <begin position="288"/>
        <end position="506"/>
    </location>
</feature>
<keyword evidence="8 15" id="KW-0418">Kinase</keyword>
<keyword evidence="11 12" id="KW-0472">Membrane</keyword>
<dbReference type="Gene3D" id="1.10.287.130">
    <property type="match status" value="1"/>
</dbReference>
<protein>
    <recommendedName>
        <fullName evidence="4">Signal transduction histidine-protein kinase ArlS</fullName>
        <ecNumber evidence="3">2.7.13.3</ecNumber>
    </recommendedName>
</protein>
<evidence type="ECO:0000313" key="16">
    <source>
        <dbReference type="Proteomes" id="UP000051036"/>
    </source>
</evidence>
<comment type="catalytic activity">
    <reaction evidence="1">
        <text>ATP + protein L-histidine = ADP + protein N-phospho-L-histidine.</text>
        <dbReference type="EC" id="2.7.13.3"/>
    </reaction>
</comment>
<evidence type="ECO:0000256" key="8">
    <source>
        <dbReference type="ARBA" id="ARBA00022777"/>
    </source>
</evidence>
<dbReference type="InterPro" id="IPR003660">
    <property type="entry name" value="HAMP_dom"/>
</dbReference>
<proteinExistence type="predicted"/>
<evidence type="ECO:0000256" key="1">
    <source>
        <dbReference type="ARBA" id="ARBA00000085"/>
    </source>
</evidence>
<dbReference type="AlphaFoldDB" id="A0A0R1UC81"/>
<dbReference type="SUPFAM" id="SSF158472">
    <property type="entry name" value="HAMP domain-like"/>
    <property type="match status" value="1"/>
</dbReference>
<dbReference type="SMART" id="SM00387">
    <property type="entry name" value="HATPase_c"/>
    <property type="match status" value="1"/>
</dbReference>
<dbReference type="PROSITE" id="PS50885">
    <property type="entry name" value="HAMP"/>
    <property type="match status" value="1"/>
</dbReference>
<dbReference type="PROSITE" id="PS50109">
    <property type="entry name" value="HIS_KIN"/>
    <property type="match status" value="1"/>
</dbReference>
<reference evidence="15 16" key="1">
    <citation type="journal article" date="2015" name="Genome Announc.">
        <title>Expanding the biotechnology potential of lactobacilli through comparative genomics of 213 strains and associated genera.</title>
        <authorList>
            <person name="Sun Z."/>
            <person name="Harris H.M."/>
            <person name="McCann A."/>
            <person name="Guo C."/>
            <person name="Argimon S."/>
            <person name="Zhang W."/>
            <person name="Yang X."/>
            <person name="Jeffery I.B."/>
            <person name="Cooney J.C."/>
            <person name="Kagawa T.F."/>
            <person name="Liu W."/>
            <person name="Song Y."/>
            <person name="Salvetti E."/>
            <person name="Wrobel A."/>
            <person name="Rasinkangas P."/>
            <person name="Parkhill J."/>
            <person name="Rea M.C."/>
            <person name="O'Sullivan O."/>
            <person name="Ritari J."/>
            <person name="Douillard F.P."/>
            <person name="Paul Ross R."/>
            <person name="Yang R."/>
            <person name="Briner A.E."/>
            <person name="Felis G.E."/>
            <person name="de Vos W.M."/>
            <person name="Barrangou R."/>
            <person name="Klaenhammer T.R."/>
            <person name="Caufield P.W."/>
            <person name="Cui Y."/>
            <person name="Zhang H."/>
            <person name="O'Toole P.W."/>
        </authorList>
    </citation>
    <scope>NUCLEOTIDE SEQUENCE [LARGE SCALE GENOMIC DNA]</scope>
    <source>
        <strain evidence="15 16">DSM 16043</strain>
    </source>
</reference>
<evidence type="ECO:0000259" key="13">
    <source>
        <dbReference type="PROSITE" id="PS50109"/>
    </source>
</evidence>
<evidence type="ECO:0000256" key="5">
    <source>
        <dbReference type="ARBA" id="ARBA00022553"/>
    </source>
</evidence>
<dbReference type="EMBL" id="AZFM01000004">
    <property type="protein sequence ID" value="KRL90992.1"/>
    <property type="molecule type" value="Genomic_DNA"/>
</dbReference>
<dbReference type="STRING" id="1423763.FC46_GL001285"/>
<dbReference type="InterPro" id="IPR036890">
    <property type="entry name" value="HATPase_C_sf"/>
</dbReference>
<accession>A0A0R1UC81</accession>
<dbReference type="PATRIC" id="fig|1423763.3.peg.1302"/>
<name>A0A0R1UC81_9LACO</name>
<dbReference type="GO" id="GO:0000155">
    <property type="term" value="F:phosphorelay sensor kinase activity"/>
    <property type="evidence" value="ECO:0007669"/>
    <property type="project" value="InterPro"/>
</dbReference>
<dbReference type="PRINTS" id="PR00344">
    <property type="entry name" value="BCTRLSENSOR"/>
</dbReference>
<organism evidence="15 16">
    <name type="scientific">Lactobacillus kalixensis DSM 16043</name>
    <dbReference type="NCBI Taxonomy" id="1423763"/>
    <lineage>
        <taxon>Bacteria</taxon>
        <taxon>Bacillati</taxon>
        <taxon>Bacillota</taxon>
        <taxon>Bacilli</taxon>
        <taxon>Lactobacillales</taxon>
        <taxon>Lactobacillaceae</taxon>
        <taxon>Lactobacillus</taxon>
    </lineage>
</organism>
<dbReference type="InterPro" id="IPR004358">
    <property type="entry name" value="Sig_transdc_His_kin-like_C"/>
</dbReference>
<feature type="transmembrane region" description="Helical" evidence="12">
    <location>
        <begin position="20"/>
        <end position="43"/>
    </location>
</feature>
<dbReference type="CDD" id="cd00082">
    <property type="entry name" value="HisKA"/>
    <property type="match status" value="1"/>
</dbReference>
<dbReference type="InterPro" id="IPR003661">
    <property type="entry name" value="HisK_dim/P_dom"/>
</dbReference>
<dbReference type="InterPro" id="IPR050398">
    <property type="entry name" value="HssS/ArlS-like"/>
</dbReference>
<dbReference type="InterPro" id="IPR036097">
    <property type="entry name" value="HisK_dim/P_sf"/>
</dbReference>
<keyword evidence="6" id="KW-0808">Transferase</keyword>
<evidence type="ECO:0000256" key="9">
    <source>
        <dbReference type="ARBA" id="ARBA00022989"/>
    </source>
</evidence>
<dbReference type="Pfam" id="PF02518">
    <property type="entry name" value="HATPase_c"/>
    <property type="match status" value="1"/>
</dbReference>
<dbReference type="EC" id="2.7.13.3" evidence="3"/>